<sequence>MAHIDYYFSLLSSFTYLAGDRFAEIAEKHGATVRYKPFDILTMFDRLGAPRPADRPEGRKIYRMQELKRFAAQAGKPMKFQPAFWPTNAAPGSYAVIAAQEALENGAEGDLDGLVQRLLKAVWEEDRDIADDAVITEALKASGFDPMLSMTGMLKGAETYAKNLEDAVSVGVFGSPFYIITDTDERFWGQDRLDMLDAYLGSL</sequence>
<dbReference type="STRING" id="588602.SAMN04487991_3546"/>
<feature type="active site" description="Nucleophile" evidence="2">
    <location>
        <position position="12"/>
    </location>
</feature>
<dbReference type="GO" id="GO:0018845">
    <property type="term" value="F:2-hydroxychromene-2-carboxylate isomerase activity"/>
    <property type="evidence" value="ECO:0007669"/>
    <property type="project" value="UniProtKB-UniRule"/>
</dbReference>
<dbReference type="InterPro" id="IPR044087">
    <property type="entry name" value="NahD-like"/>
</dbReference>
<dbReference type="Proteomes" id="UP000199630">
    <property type="component" value="Unassembled WGS sequence"/>
</dbReference>
<evidence type="ECO:0000256" key="1">
    <source>
        <dbReference type="PIRNR" id="PIRNR006386"/>
    </source>
</evidence>
<protein>
    <recommendedName>
        <fullName evidence="1">2-hydroxychromene-2-carboxylate isomerase</fullName>
        <ecNumber evidence="1">5.99.1.4</ecNumber>
    </recommendedName>
</protein>
<dbReference type="EMBL" id="FORH01000008">
    <property type="protein sequence ID" value="SFK01740.1"/>
    <property type="molecule type" value="Genomic_DNA"/>
</dbReference>
<keyword evidence="1 4" id="KW-0413">Isomerase</keyword>
<comment type="catalytic activity">
    <reaction evidence="1">
        <text>2-hydroxychromene-2-carboxylate = (3E)-4-(2-hydroxyphenyl)-2-oxobut-3-enoate</text>
        <dbReference type="Rhea" id="RHEA:27401"/>
        <dbReference type="ChEBI" id="CHEBI:59350"/>
        <dbReference type="ChEBI" id="CHEBI:59353"/>
        <dbReference type="EC" id="5.99.1.4"/>
    </reaction>
</comment>
<evidence type="ECO:0000313" key="5">
    <source>
        <dbReference type="Proteomes" id="UP000199630"/>
    </source>
</evidence>
<organism evidence="4 5">
    <name type="scientific">Celeribacter neptunius</name>
    <dbReference type="NCBI Taxonomy" id="588602"/>
    <lineage>
        <taxon>Bacteria</taxon>
        <taxon>Pseudomonadati</taxon>
        <taxon>Pseudomonadota</taxon>
        <taxon>Alphaproteobacteria</taxon>
        <taxon>Rhodobacterales</taxon>
        <taxon>Roseobacteraceae</taxon>
        <taxon>Celeribacter</taxon>
    </lineage>
</organism>
<dbReference type="PANTHER" id="PTHR42943">
    <property type="entry name" value="GLUTATHIONE S-TRANSFERASE KAPPA"/>
    <property type="match status" value="1"/>
</dbReference>
<comment type="similarity">
    <text evidence="1">Belongs to the GST superfamily. NadH family.</text>
</comment>
<evidence type="ECO:0000259" key="3">
    <source>
        <dbReference type="Pfam" id="PF01323"/>
    </source>
</evidence>
<dbReference type="InterPro" id="IPR036249">
    <property type="entry name" value="Thioredoxin-like_sf"/>
</dbReference>
<name>A0A1I3W2T7_9RHOB</name>
<dbReference type="PIRSF" id="PIRSF006386">
    <property type="entry name" value="HCCAis_GSTk"/>
    <property type="match status" value="1"/>
</dbReference>
<dbReference type="PANTHER" id="PTHR42943:SF2">
    <property type="entry name" value="GLUTATHIONE S-TRANSFERASE KAPPA 1"/>
    <property type="match status" value="1"/>
</dbReference>
<dbReference type="Gene3D" id="3.40.30.10">
    <property type="entry name" value="Glutaredoxin"/>
    <property type="match status" value="1"/>
</dbReference>
<dbReference type="CDD" id="cd03022">
    <property type="entry name" value="DsbA_HCCA_Iso"/>
    <property type="match status" value="1"/>
</dbReference>
<evidence type="ECO:0000313" key="4">
    <source>
        <dbReference type="EMBL" id="SFK01740.1"/>
    </source>
</evidence>
<evidence type="ECO:0000256" key="2">
    <source>
        <dbReference type="PIRSR" id="PIRSR006386-1"/>
    </source>
</evidence>
<gene>
    <name evidence="4" type="ORF">SAMN04487991_3546</name>
</gene>
<dbReference type="OrthoDB" id="5244108at2"/>
<dbReference type="Pfam" id="PF01323">
    <property type="entry name" value="DSBA"/>
    <property type="match status" value="1"/>
</dbReference>
<dbReference type="GO" id="GO:1901170">
    <property type="term" value="P:naphthalene catabolic process"/>
    <property type="evidence" value="ECO:0007669"/>
    <property type="project" value="InterPro"/>
</dbReference>
<dbReference type="GO" id="GO:0006749">
    <property type="term" value="P:glutathione metabolic process"/>
    <property type="evidence" value="ECO:0007669"/>
    <property type="project" value="TreeGrafter"/>
</dbReference>
<dbReference type="InterPro" id="IPR001853">
    <property type="entry name" value="DSBA-like_thioredoxin_dom"/>
</dbReference>
<reference evidence="5" key="1">
    <citation type="submission" date="2016-10" db="EMBL/GenBank/DDBJ databases">
        <authorList>
            <person name="Varghese N."/>
            <person name="Submissions S."/>
        </authorList>
    </citation>
    <scope>NUCLEOTIDE SEQUENCE [LARGE SCALE GENOMIC DNA]</scope>
    <source>
        <strain evidence="5">DSM 26471</strain>
    </source>
</reference>
<dbReference type="GO" id="GO:0004364">
    <property type="term" value="F:glutathione transferase activity"/>
    <property type="evidence" value="ECO:0007669"/>
    <property type="project" value="TreeGrafter"/>
</dbReference>
<dbReference type="SUPFAM" id="SSF52833">
    <property type="entry name" value="Thioredoxin-like"/>
    <property type="match status" value="1"/>
</dbReference>
<dbReference type="AlphaFoldDB" id="A0A1I3W2T7"/>
<accession>A0A1I3W2T7</accession>
<keyword evidence="5" id="KW-1185">Reference proteome</keyword>
<dbReference type="InterPro" id="IPR051924">
    <property type="entry name" value="GST_Kappa/NadH"/>
</dbReference>
<feature type="domain" description="DSBA-like thioredoxin" evidence="3">
    <location>
        <begin position="4"/>
        <end position="200"/>
    </location>
</feature>
<dbReference type="EC" id="5.99.1.4" evidence="1"/>
<proteinExistence type="inferred from homology"/>
<dbReference type="InterPro" id="IPR014440">
    <property type="entry name" value="HCCAis_GSTk"/>
</dbReference>
<dbReference type="GO" id="GO:0004602">
    <property type="term" value="F:glutathione peroxidase activity"/>
    <property type="evidence" value="ECO:0007669"/>
    <property type="project" value="TreeGrafter"/>
</dbReference>
<dbReference type="RefSeq" id="WP_090062051.1">
    <property type="nucleotide sequence ID" value="NZ_FORH01000008.1"/>
</dbReference>